<keyword evidence="1" id="KW-0812">Transmembrane</keyword>
<name>A0ABT7BUA7_9CYAN</name>
<dbReference type="InterPro" id="IPR011050">
    <property type="entry name" value="Pectin_lyase_fold/virulence"/>
</dbReference>
<keyword evidence="1" id="KW-0472">Membrane</keyword>
<dbReference type="Gene3D" id="2.160.20.10">
    <property type="entry name" value="Single-stranded right-handed beta-helix, Pectin lyase-like"/>
    <property type="match status" value="1"/>
</dbReference>
<evidence type="ECO:0000256" key="1">
    <source>
        <dbReference type="SAM" id="Phobius"/>
    </source>
</evidence>
<keyword evidence="1" id="KW-1133">Transmembrane helix</keyword>
<feature type="transmembrane region" description="Helical" evidence="1">
    <location>
        <begin position="7"/>
        <end position="29"/>
    </location>
</feature>
<dbReference type="SUPFAM" id="SSF51126">
    <property type="entry name" value="Pectin lyase-like"/>
    <property type="match status" value="1"/>
</dbReference>
<dbReference type="Proteomes" id="UP001232992">
    <property type="component" value="Unassembled WGS sequence"/>
</dbReference>
<proteinExistence type="predicted"/>
<gene>
    <name evidence="2" type="ORF">PMH09_06135</name>
</gene>
<protein>
    <submittedName>
        <fullName evidence="2">Right-handed parallel beta-helix repeat-containing protein</fullName>
    </submittedName>
</protein>
<accession>A0ABT7BUA7</accession>
<dbReference type="InterPro" id="IPR012334">
    <property type="entry name" value="Pectin_lyas_fold"/>
</dbReference>
<sequence length="556" mass="61763">MANWQQWIKWVFLCGCGLIIAGALSLGILPLPDRNFGSANLPVNINLVPGQECSNVSDRLGNNPITSHYSQESYDWTNTLKWNCLYNIQDFPGETSDRKFANAKATALARGGGVIYFPAGEYRFADDLVLDDRIILRGDPPSVDRATADEFKPPSHLIFPQYIPQLSGNGTPNETAFKTIRTAHPKTDSNLGLVHLDINRAGIKIVPNLTEMNNRNLVIFGIRSNNVAYPDSNVPDRSFQPGWTRFSNRFTANIKVSAAENVLVANNRLNDEITDTFEQPGYRVRGLKRKGKTKEIVTYADGSKVPFDYSAHYGITVNRSGEFGFAETPETQPGLFRPGITIRDNWIYHTMRVAIHAAGEGLAIQDNQIRDRPKKQVWVHPTGLKQPKNNNTYENRGIDWSGHHVTISSNDYEVYRHQIMNNNYWSVDGEGILIQECCGGTSVNGVRIENNRGNAYIGIYKIPNLNNVLIRNNQIASPSFGQGDIYVSADTNRSASSMNNVIIENNTIDGSIIAKASRGGRANAIANNRGSGDGYLDYSCHVTVKDNRGFTEKTCQ</sequence>
<keyword evidence="3" id="KW-1185">Reference proteome</keyword>
<dbReference type="EMBL" id="JAQOSQ010000004">
    <property type="protein sequence ID" value="MDJ1182771.1"/>
    <property type="molecule type" value="Genomic_DNA"/>
</dbReference>
<evidence type="ECO:0000313" key="2">
    <source>
        <dbReference type="EMBL" id="MDJ1182771.1"/>
    </source>
</evidence>
<organism evidence="2 3">
    <name type="scientific">Roseofilum casamattae BLCC-M143</name>
    <dbReference type="NCBI Taxonomy" id="3022442"/>
    <lineage>
        <taxon>Bacteria</taxon>
        <taxon>Bacillati</taxon>
        <taxon>Cyanobacteriota</taxon>
        <taxon>Cyanophyceae</taxon>
        <taxon>Desertifilales</taxon>
        <taxon>Desertifilaceae</taxon>
        <taxon>Roseofilum</taxon>
        <taxon>Roseofilum casamattae</taxon>
    </lineage>
</organism>
<dbReference type="RefSeq" id="WP_283757424.1">
    <property type="nucleotide sequence ID" value="NZ_JAQOSQ010000004.1"/>
</dbReference>
<reference evidence="2 3" key="1">
    <citation type="submission" date="2023-01" db="EMBL/GenBank/DDBJ databases">
        <title>Novel diversity within Roseofilum (Cyanobacteria; Desertifilaceae) from marine benthic mats with descriptions of four novel species.</title>
        <authorList>
            <person name="Wang Y."/>
            <person name="Berthold D.E."/>
            <person name="Hu J."/>
            <person name="Lefler F.W."/>
            <person name="Laughinghouse H.D. IV."/>
        </authorList>
    </citation>
    <scope>NUCLEOTIDE SEQUENCE [LARGE SCALE GENOMIC DNA]</scope>
    <source>
        <strain evidence="2 3">BLCC-M143</strain>
    </source>
</reference>
<comment type="caution">
    <text evidence="2">The sequence shown here is derived from an EMBL/GenBank/DDBJ whole genome shotgun (WGS) entry which is preliminary data.</text>
</comment>
<evidence type="ECO:0000313" key="3">
    <source>
        <dbReference type="Proteomes" id="UP001232992"/>
    </source>
</evidence>